<evidence type="ECO:0000256" key="10">
    <source>
        <dbReference type="ARBA" id="ARBA00023136"/>
    </source>
</evidence>
<feature type="compositionally biased region" description="Basic and acidic residues" evidence="14">
    <location>
        <begin position="11"/>
        <end position="27"/>
    </location>
</feature>
<dbReference type="Gene3D" id="3.40.1690.10">
    <property type="entry name" value="secretion proteins EscU"/>
    <property type="match status" value="1"/>
</dbReference>
<evidence type="ECO:0000256" key="2">
    <source>
        <dbReference type="ARBA" id="ARBA00010690"/>
    </source>
</evidence>
<comment type="similarity">
    <text evidence="2 13">Belongs to the type III secretion exporter family.</text>
</comment>
<evidence type="ECO:0000256" key="13">
    <source>
        <dbReference type="RuleBase" id="RU364091"/>
    </source>
</evidence>
<evidence type="ECO:0000256" key="8">
    <source>
        <dbReference type="ARBA" id="ARBA00022927"/>
    </source>
</evidence>
<keyword evidence="10 13" id="KW-0472">Membrane</keyword>
<keyword evidence="5 13" id="KW-1003">Cell membrane</keyword>
<evidence type="ECO:0000256" key="14">
    <source>
        <dbReference type="SAM" id="MobiDB-lite"/>
    </source>
</evidence>
<dbReference type="InterPro" id="IPR029025">
    <property type="entry name" value="T3SS_substrate_exporter_C"/>
</dbReference>
<dbReference type="PRINTS" id="PR00950">
    <property type="entry name" value="TYPE3IMSPROT"/>
</dbReference>
<dbReference type="GO" id="GO:0005886">
    <property type="term" value="C:plasma membrane"/>
    <property type="evidence" value="ECO:0007669"/>
    <property type="project" value="UniProtKB-SubCell"/>
</dbReference>
<name>A0A255YU75_9PROT</name>
<organism evidence="15 16">
    <name type="scientific">Niveispirillum lacus</name>
    <dbReference type="NCBI Taxonomy" id="1981099"/>
    <lineage>
        <taxon>Bacteria</taxon>
        <taxon>Pseudomonadati</taxon>
        <taxon>Pseudomonadota</taxon>
        <taxon>Alphaproteobacteria</taxon>
        <taxon>Rhodospirillales</taxon>
        <taxon>Azospirillaceae</taxon>
        <taxon>Niveispirillum</taxon>
    </lineage>
</organism>
<evidence type="ECO:0000256" key="1">
    <source>
        <dbReference type="ARBA" id="ARBA00004651"/>
    </source>
</evidence>
<evidence type="ECO:0000256" key="12">
    <source>
        <dbReference type="ARBA" id="ARBA00025078"/>
    </source>
</evidence>
<keyword evidence="9 13" id="KW-1133">Transmembrane helix</keyword>
<dbReference type="SUPFAM" id="SSF160544">
    <property type="entry name" value="EscU C-terminal domain-like"/>
    <property type="match status" value="1"/>
</dbReference>
<dbReference type="NCBIfam" id="TIGR00328">
    <property type="entry name" value="flhB"/>
    <property type="match status" value="1"/>
</dbReference>
<feature type="transmembrane region" description="Helical" evidence="13">
    <location>
        <begin position="86"/>
        <end position="117"/>
    </location>
</feature>
<evidence type="ECO:0000256" key="11">
    <source>
        <dbReference type="ARBA" id="ARBA00023225"/>
    </source>
</evidence>
<keyword evidence="6 13" id="KW-0812">Transmembrane</keyword>
<dbReference type="OrthoDB" id="9807950at2"/>
<dbReference type="Proteomes" id="UP000216998">
    <property type="component" value="Unassembled WGS sequence"/>
</dbReference>
<proteinExistence type="inferred from homology"/>
<evidence type="ECO:0000256" key="7">
    <source>
        <dbReference type="ARBA" id="ARBA00022795"/>
    </source>
</evidence>
<keyword evidence="4 13" id="KW-0813">Transport</keyword>
<keyword evidence="15" id="KW-0282">Flagellum</keyword>
<evidence type="ECO:0000256" key="6">
    <source>
        <dbReference type="ARBA" id="ARBA00022692"/>
    </source>
</evidence>
<keyword evidence="15" id="KW-0969">Cilium</keyword>
<reference evidence="15 16" key="1">
    <citation type="submission" date="2017-07" db="EMBL/GenBank/DDBJ databases">
        <title>Niveispirillum cyanobacteriorum sp. nov., isolated from cyanobacterial aggregates in a eutrophic lake.</title>
        <authorList>
            <person name="Cai H."/>
        </authorList>
    </citation>
    <scope>NUCLEOTIDE SEQUENCE [LARGE SCALE GENOMIC DNA]</scope>
    <source>
        <strain evidence="16">TH1-14</strain>
    </source>
</reference>
<dbReference type="InterPro" id="IPR006136">
    <property type="entry name" value="FlhB"/>
</dbReference>
<dbReference type="PANTHER" id="PTHR30531:SF12">
    <property type="entry name" value="FLAGELLAR BIOSYNTHETIC PROTEIN FLHB"/>
    <property type="match status" value="1"/>
</dbReference>
<accession>A0A255YU75</accession>
<feature type="region of interest" description="Disordered" evidence="14">
    <location>
        <begin position="1"/>
        <end position="27"/>
    </location>
</feature>
<feature type="transmembrane region" description="Helical" evidence="13">
    <location>
        <begin position="34"/>
        <end position="55"/>
    </location>
</feature>
<feature type="compositionally biased region" description="Acidic residues" evidence="14">
    <location>
        <begin position="1"/>
        <end position="10"/>
    </location>
</feature>
<dbReference type="InterPro" id="IPR006135">
    <property type="entry name" value="T3SS_substrate_exporter"/>
</dbReference>
<dbReference type="GO" id="GO:0009306">
    <property type="term" value="P:protein secretion"/>
    <property type="evidence" value="ECO:0007669"/>
    <property type="project" value="InterPro"/>
</dbReference>
<keyword evidence="15" id="KW-0966">Cell projection</keyword>
<dbReference type="EMBL" id="NOXU01000031">
    <property type="protein sequence ID" value="OYQ32787.1"/>
    <property type="molecule type" value="Genomic_DNA"/>
</dbReference>
<evidence type="ECO:0000313" key="16">
    <source>
        <dbReference type="Proteomes" id="UP000216998"/>
    </source>
</evidence>
<evidence type="ECO:0000313" key="15">
    <source>
        <dbReference type="EMBL" id="OYQ32787.1"/>
    </source>
</evidence>
<comment type="function">
    <text evidence="12 13">Required for formation of the rod structure in the basal body of the flagellar apparatus. Together with FliI and FliH, may constitute the export apparatus of flagellin.</text>
</comment>
<dbReference type="Pfam" id="PF01312">
    <property type="entry name" value="Bac_export_2"/>
    <property type="match status" value="1"/>
</dbReference>
<protein>
    <recommendedName>
        <fullName evidence="3 13">Flagellar biosynthetic protein FlhB</fullName>
    </recommendedName>
</protein>
<evidence type="ECO:0000256" key="5">
    <source>
        <dbReference type="ARBA" id="ARBA00022475"/>
    </source>
</evidence>
<dbReference type="RefSeq" id="WP_094457822.1">
    <property type="nucleotide sequence ID" value="NZ_NOXU01000031.1"/>
</dbReference>
<keyword evidence="11 13" id="KW-1006">Bacterial flagellum protein export</keyword>
<gene>
    <name evidence="13 15" type="primary">flhB</name>
    <name evidence="15" type="ORF">CHU95_18730</name>
</gene>
<keyword evidence="16" id="KW-1185">Reference proteome</keyword>
<dbReference type="PANTHER" id="PTHR30531">
    <property type="entry name" value="FLAGELLAR BIOSYNTHETIC PROTEIN FLHB"/>
    <property type="match status" value="1"/>
</dbReference>
<dbReference type="AlphaFoldDB" id="A0A255YU75"/>
<keyword evidence="8 13" id="KW-0653">Protein transport</keyword>
<feature type="transmembrane region" description="Helical" evidence="13">
    <location>
        <begin position="152"/>
        <end position="170"/>
    </location>
</feature>
<keyword evidence="7 13" id="KW-1005">Bacterial flagellum biogenesis</keyword>
<feature type="transmembrane region" description="Helical" evidence="13">
    <location>
        <begin position="190"/>
        <end position="213"/>
    </location>
</feature>
<evidence type="ECO:0000256" key="4">
    <source>
        <dbReference type="ARBA" id="ARBA00022448"/>
    </source>
</evidence>
<dbReference type="Gene3D" id="6.10.250.2080">
    <property type="match status" value="1"/>
</dbReference>
<comment type="caution">
    <text evidence="15">The sequence shown here is derived from an EMBL/GenBank/DDBJ whole genome shotgun (WGS) entry which is preliminary data.</text>
</comment>
<sequence length="359" mass="39997">MAEDQDEDSKTEEPTGKRLADAREKGQVPKSQEFSHIFVLGASLVLVMMVLPWSFGRISVSLVPFIEQPHAIVMDVGTLSNVFGDLIISVLIAMAVPLFILLVATIVASVVQVGFLVTTEKVFKLDLSRLNPLPALAQKFSVKNLVEFLKSLAKLIIVSIVVYVLLRPLWDSVDHFIAMSMIDIVKETQILSAKIIFAVLLVLLALGAADYVYQRYTFMKEMRMTKQEVKDEFKQAEGDPLIKGKIRQLRMERARNRMMGNIPTADVVVTNPTHYAVALKYDPAVMGAPTVVAKGVDHLALRIREIAEENDVPLITNPALARALYASAEVNEEIPADHYKAVAEIISYVFKMKRKPLPR</sequence>
<evidence type="ECO:0000256" key="9">
    <source>
        <dbReference type="ARBA" id="ARBA00022989"/>
    </source>
</evidence>
<comment type="subcellular location">
    <subcellularLocation>
        <location evidence="1">Cell membrane</location>
        <topology evidence="1">Multi-pass membrane protein</topology>
    </subcellularLocation>
</comment>
<evidence type="ECO:0000256" key="3">
    <source>
        <dbReference type="ARBA" id="ARBA00021622"/>
    </source>
</evidence>
<dbReference type="FunFam" id="3.40.1690.10:FF:000001">
    <property type="entry name" value="Flagellar biosynthetic protein FlhB"/>
    <property type="match status" value="1"/>
</dbReference>
<dbReference type="GO" id="GO:0044780">
    <property type="term" value="P:bacterial-type flagellum assembly"/>
    <property type="evidence" value="ECO:0007669"/>
    <property type="project" value="InterPro"/>
</dbReference>